<dbReference type="Pfam" id="PF11716">
    <property type="entry name" value="MDMPI_N"/>
    <property type="match status" value="1"/>
</dbReference>
<dbReference type="PANTHER" id="PTHR40758:SF1">
    <property type="entry name" value="CONSERVED PROTEIN"/>
    <property type="match status" value="1"/>
</dbReference>
<dbReference type="InterPro" id="IPR024344">
    <property type="entry name" value="MDMPI_metal-binding"/>
</dbReference>
<gene>
    <name evidence="2" type="ORF">EUA94_16165</name>
</gene>
<name>A0A4Q2SS18_9ACTN</name>
<dbReference type="InterPro" id="IPR017517">
    <property type="entry name" value="Maleyloyr_isom"/>
</dbReference>
<reference evidence="2 3" key="1">
    <citation type="submission" date="2019-01" db="EMBL/GenBank/DDBJ databases">
        <title>Novel species of Nocardioides.</title>
        <authorList>
            <person name="Liu Q."/>
            <person name="X Y.-H."/>
        </authorList>
    </citation>
    <scope>NUCLEOTIDE SEQUENCE [LARGE SCALE GENOMIC DNA]</scope>
    <source>
        <strain evidence="2 3">HLT2-9</strain>
    </source>
</reference>
<keyword evidence="3" id="KW-1185">Reference proteome</keyword>
<feature type="domain" description="Mycothiol-dependent maleylpyruvate isomerase metal-binding" evidence="1">
    <location>
        <begin position="35"/>
        <end position="154"/>
    </location>
</feature>
<dbReference type="NCBIfam" id="TIGR03083">
    <property type="entry name" value="maleylpyruvate isomerase family mycothiol-dependent enzyme"/>
    <property type="match status" value="1"/>
</dbReference>
<evidence type="ECO:0000313" key="2">
    <source>
        <dbReference type="EMBL" id="RYC07048.1"/>
    </source>
</evidence>
<dbReference type="Proteomes" id="UP000291101">
    <property type="component" value="Unassembled WGS sequence"/>
</dbReference>
<proteinExistence type="predicted"/>
<evidence type="ECO:0000313" key="3">
    <source>
        <dbReference type="Proteomes" id="UP000291101"/>
    </source>
</evidence>
<accession>A0A4Q2SS18</accession>
<dbReference type="GO" id="GO:0005886">
    <property type="term" value="C:plasma membrane"/>
    <property type="evidence" value="ECO:0007669"/>
    <property type="project" value="TreeGrafter"/>
</dbReference>
<dbReference type="GO" id="GO:0046872">
    <property type="term" value="F:metal ion binding"/>
    <property type="evidence" value="ECO:0007669"/>
    <property type="project" value="InterPro"/>
</dbReference>
<keyword evidence="2" id="KW-0413">Isomerase</keyword>
<dbReference type="GO" id="GO:0016853">
    <property type="term" value="F:isomerase activity"/>
    <property type="evidence" value="ECO:0007669"/>
    <property type="project" value="UniProtKB-KW"/>
</dbReference>
<dbReference type="PANTHER" id="PTHR40758">
    <property type="entry name" value="CONSERVED PROTEIN"/>
    <property type="match status" value="1"/>
</dbReference>
<protein>
    <submittedName>
        <fullName evidence="2">Maleylpyruvate isomerase family mycothiol-dependent enzyme</fullName>
    </submittedName>
</protein>
<keyword evidence="2" id="KW-0670">Pyruvate</keyword>
<evidence type="ECO:0000259" key="1">
    <source>
        <dbReference type="Pfam" id="PF11716"/>
    </source>
</evidence>
<dbReference type="AlphaFoldDB" id="A0A4Q2SS18"/>
<dbReference type="OrthoDB" id="3671213at2"/>
<dbReference type="InterPro" id="IPR034660">
    <property type="entry name" value="DinB/YfiT-like"/>
</dbReference>
<organism evidence="2 3">
    <name type="scientific">Nocardioides zhouii</name>
    <dbReference type="NCBI Taxonomy" id="1168729"/>
    <lineage>
        <taxon>Bacteria</taxon>
        <taxon>Bacillati</taxon>
        <taxon>Actinomycetota</taxon>
        <taxon>Actinomycetes</taxon>
        <taxon>Propionibacteriales</taxon>
        <taxon>Nocardioidaceae</taxon>
        <taxon>Nocardioides</taxon>
    </lineage>
</organism>
<comment type="caution">
    <text evidence="2">The sequence shown here is derived from an EMBL/GenBank/DDBJ whole genome shotgun (WGS) entry which is preliminary data.</text>
</comment>
<dbReference type="SUPFAM" id="SSF109854">
    <property type="entry name" value="DinB/YfiT-like putative metalloenzymes"/>
    <property type="match status" value="1"/>
</dbReference>
<sequence>MGGDRHHAGREQAGHAQEVRQVRVSPALDRSWLDLLRTQAERFAEVVEHGDPAREVTSCPGWTLRDLTDHLGGVHQWAAHAVVEGDPSLEPAPTPAGDAIELSAWYLLHASALIDVLAARPAEAPAWTLDRDNRTAGFWRRRQVHEVTMHLWDAEHALGVARPIDPELAWDGVAEVVDVLYPRQVRLGRTTPLATAVRLTASDLDESVVIGNGDPVDVVAPAEVLLRTLWHREAAREIDPHVVELLSGAVTP</sequence>
<dbReference type="EMBL" id="SDWV01000018">
    <property type="protein sequence ID" value="RYC07048.1"/>
    <property type="molecule type" value="Genomic_DNA"/>
</dbReference>